<gene>
    <name evidence="1" type="ORF">AXG93_1217s1360</name>
</gene>
<sequence>MKIMEFENIDDEMEAVREQCRKVRLARMQRKQLVRPSIPVNLPHLEDEEDEEKVVEDIRDACHELSLKRGPTLQQQMVAPPFKSVEEKVRAISKVYTYNVTEDQLTKRKEKRATGRRVSFSEPLATYKELEQPRPYAISVG</sequence>
<dbReference type="Proteomes" id="UP000077202">
    <property type="component" value="Unassembled WGS sequence"/>
</dbReference>
<accession>A0A176VSV1</accession>
<evidence type="ECO:0000313" key="2">
    <source>
        <dbReference type="Proteomes" id="UP000077202"/>
    </source>
</evidence>
<reference evidence="1" key="1">
    <citation type="submission" date="2016-03" db="EMBL/GenBank/DDBJ databases">
        <title>Mechanisms controlling the formation of the plant cell surface in tip-growing cells are functionally conserved among land plants.</title>
        <authorList>
            <person name="Honkanen S."/>
            <person name="Jones V.A."/>
            <person name="Morieri G."/>
            <person name="Champion C."/>
            <person name="Hetherington A.J."/>
            <person name="Kelly S."/>
            <person name="Saint-Marcoux D."/>
            <person name="Proust H."/>
            <person name="Prescott H."/>
            <person name="Dolan L."/>
        </authorList>
    </citation>
    <scope>NUCLEOTIDE SEQUENCE [LARGE SCALE GENOMIC DNA]</scope>
    <source>
        <tissue evidence="1">Whole gametophyte</tissue>
    </source>
</reference>
<keyword evidence="2" id="KW-1185">Reference proteome</keyword>
<name>A0A176VSV1_MARPO</name>
<organism evidence="1 2">
    <name type="scientific">Marchantia polymorpha subsp. ruderalis</name>
    <dbReference type="NCBI Taxonomy" id="1480154"/>
    <lineage>
        <taxon>Eukaryota</taxon>
        <taxon>Viridiplantae</taxon>
        <taxon>Streptophyta</taxon>
        <taxon>Embryophyta</taxon>
        <taxon>Marchantiophyta</taxon>
        <taxon>Marchantiopsida</taxon>
        <taxon>Marchantiidae</taxon>
        <taxon>Marchantiales</taxon>
        <taxon>Marchantiaceae</taxon>
        <taxon>Marchantia</taxon>
    </lineage>
</organism>
<protein>
    <submittedName>
        <fullName evidence="1">Uncharacterized protein</fullName>
    </submittedName>
</protein>
<proteinExistence type="predicted"/>
<comment type="caution">
    <text evidence="1">The sequence shown here is derived from an EMBL/GenBank/DDBJ whole genome shotgun (WGS) entry which is preliminary data.</text>
</comment>
<evidence type="ECO:0000313" key="1">
    <source>
        <dbReference type="EMBL" id="OAE23924.1"/>
    </source>
</evidence>
<dbReference type="EMBL" id="LVLJ01002730">
    <property type="protein sequence ID" value="OAE23924.1"/>
    <property type="molecule type" value="Genomic_DNA"/>
</dbReference>
<dbReference type="AlphaFoldDB" id="A0A176VSV1"/>